<dbReference type="EMBL" id="JAMZIH010005927">
    <property type="protein sequence ID" value="KAJ1674489.1"/>
    <property type="molecule type" value="Genomic_DNA"/>
</dbReference>
<evidence type="ECO:0000313" key="2">
    <source>
        <dbReference type="Proteomes" id="UP001145114"/>
    </source>
</evidence>
<feature type="non-terminal residue" evidence="1">
    <location>
        <position position="1"/>
    </location>
</feature>
<protein>
    <submittedName>
        <fullName evidence="1">Uncharacterized protein</fullName>
    </submittedName>
</protein>
<dbReference type="Proteomes" id="UP001145114">
    <property type="component" value="Unassembled WGS sequence"/>
</dbReference>
<name>A0ACC1HD74_9FUNG</name>
<sequence length="313" mass="35664">GINGDISFGSTLGLKKNKFMATLAYIDRRVRPLLLTLKAWQNARGLGNSSRGLLNSYCLIMMCLARLMELRVIPPIRCICCLRNSVRFEKVPDKVAASQLKYGGDGASLPLSNGRCLCCNNPLPLQITEDCESHFYTPSWKRLGKAGRKRGDSNDNQDSVKPKGEVAELWRSPNKMSVYDLLMDFFRHYSSGYHYGKHAVSARLGSTKINLGSPLLDSDLHGVRPSRENWRDACLLVVEDPFELNINCGQVQPSVVFGFQYEFALAHHRLKRGLWDEFMSEWNPKNPDNVRLNPWDMYLQYKRMSAWLDELPE</sequence>
<gene>
    <name evidence="1" type="ORF">EV182_003179</name>
</gene>
<accession>A0ACC1HD74</accession>
<keyword evidence="2" id="KW-1185">Reference proteome</keyword>
<evidence type="ECO:0000313" key="1">
    <source>
        <dbReference type="EMBL" id="KAJ1674489.1"/>
    </source>
</evidence>
<proteinExistence type="predicted"/>
<reference evidence="1" key="1">
    <citation type="submission" date="2022-06" db="EMBL/GenBank/DDBJ databases">
        <title>Phylogenomic reconstructions and comparative analyses of Kickxellomycotina fungi.</title>
        <authorList>
            <person name="Reynolds N.K."/>
            <person name="Stajich J.E."/>
            <person name="Barry K."/>
            <person name="Grigoriev I.V."/>
            <person name="Crous P."/>
            <person name="Smith M.E."/>
        </authorList>
    </citation>
    <scope>NUCLEOTIDE SEQUENCE</scope>
    <source>
        <strain evidence="1">RSA 2271</strain>
    </source>
</reference>
<comment type="caution">
    <text evidence="1">The sequence shown here is derived from an EMBL/GenBank/DDBJ whole genome shotgun (WGS) entry which is preliminary data.</text>
</comment>
<organism evidence="1 2">
    <name type="scientific">Spiromyces aspiralis</name>
    <dbReference type="NCBI Taxonomy" id="68401"/>
    <lineage>
        <taxon>Eukaryota</taxon>
        <taxon>Fungi</taxon>
        <taxon>Fungi incertae sedis</taxon>
        <taxon>Zoopagomycota</taxon>
        <taxon>Kickxellomycotina</taxon>
        <taxon>Kickxellomycetes</taxon>
        <taxon>Kickxellales</taxon>
        <taxon>Kickxellaceae</taxon>
        <taxon>Spiromyces</taxon>
    </lineage>
</organism>